<reference evidence="2 3" key="1">
    <citation type="journal article" date="2019" name="ISME J.">
        <title>Insights into ecological role of a new deltaproteobacterial order Candidatus Acidulodesulfobacterales by metagenomics and metatranscriptomics.</title>
        <authorList>
            <person name="Tan S."/>
            <person name="Liu J."/>
            <person name="Fang Y."/>
            <person name="Hedlund B.P."/>
            <person name="Lian Z.H."/>
            <person name="Huang L.Y."/>
            <person name="Li J.T."/>
            <person name="Huang L.N."/>
            <person name="Li W.J."/>
            <person name="Jiang H.C."/>
            <person name="Dong H.L."/>
            <person name="Shu W.S."/>
        </authorList>
    </citation>
    <scope>NUCLEOTIDE SEQUENCE [LARGE SCALE GENOMIC DNA]</scope>
    <source>
        <strain evidence="2">AP1</strain>
    </source>
</reference>
<name>A0A519BLU1_9DELT</name>
<accession>A0A519BLU1</accession>
<evidence type="ECO:0000256" key="1">
    <source>
        <dbReference type="ARBA" id="ARBA00022649"/>
    </source>
</evidence>
<evidence type="ECO:0000313" key="2">
    <source>
        <dbReference type="EMBL" id="RZD18251.1"/>
    </source>
</evidence>
<dbReference type="InterPro" id="IPR009956">
    <property type="entry name" value="Post-segregation_anti-tox_CcdA"/>
</dbReference>
<dbReference type="EMBL" id="SGBB01000012">
    <property type="protein sequence ID" value="RZD18251.1"/>
    <property type="molecule type" value="Genomic_DNA"/>
</dbReference>
<organism evidence="2 3">
    <name type="scientific">Candidatus Acididesulfobacter diazotrophicus</name>
    <dbReference type="NCBI Taxonomy" id="2597226"/>
    <lineage>
        <taxon>Bacteria</taxon>
        <taxon>Deltaproteobacteria</taxon>
        <taxon>Candidatus Acidulodesulfobacterales</taxon>
        <taxon>Candidatus Acididesulfobacter</taxon>
    </lineage>
</organism>
<comment type="caution">
    <text evidence="2">The sequence shown here is derived from an EMBL/GenBank/DDBJ whole genome shotgun (WGS) entry which is preliminary data.</text>
</comment>
<keyword evidence="1" id="KW-1277">Toxin-antitoxin system</keyword>
<protein>
    <recommendedName>
        <fullName evidence="4">Antitoxin</fullName>
    </recommendedName>
</protein>
<evidence type="ECO:0008006" key="4">
    <source>
        <dbReference type="Google" id="ProtNLM"/>
    </source>
</evidence>
<dbReference type="Proteomes" id="UP000319296">
    <property type="component" value="Unassembled WGS sequence"/>
</dbReference>
<proteinExistence type="predicted"/>
<dbReference type="AlphaFoldDB" id="A0A519BLU1"/>
<dbReference type="Pfam" id="PF07362">
    <property type="entry name" value="CcdA"/>
    <property type="match status" value="1"/>
</dbReference>
<sequence length="77" mass="9056">MKKTCISVSDEIFEEARSISDNFSHTVSEALIQYLQKKRIEKAKNSFGKWKNRTESTENIIKEIRTDKGRNYIEDNN</sequence>
<evidence type="ECO:0000313" key="3">
    <source>
        <dbReference type="Proteomes" id="UP000319296"/>
    </source>
</evidence>
<gene>
    <name evidence="2" type="ORF">EVG15_07295</name>
</gene>